<sequence>MNQNIGCLGSILRIFGILPKEVSPQMRQASEIKLPYRLRDDFLSSAELSFYKVLMLVLENESVTVFTKVSLGDLFFVNIRDYKERTKYWNKINRKHVDFLICDRDTLKPIVAIELDDSTHARENRQLRDEFVNQIFTAAKLPLIHIKVSQSYIISTLQEELKKYLNQADESKKVSKVNESVPVCPKCQIEMVVRKTRRGMNKGQKFYGCVNYPRCKQTEPFL</sequence>
<dbReference type="PIRSF" id="PIRSF028063">
    <property type="entry name" value="UCP028063"/>
    <property type="match status" value="1"/>
</dbReference>
<proteinExistence type="predicted"/>
<dbReference type="InterPro" id="IPR024402">
    <property type="entry name" value="DUF2726"/>
</dbReference>
<dbReference type="Gene3D" id="3.30.65.10">
    <property type="entry name" value="Bacterial Topoisomerase I, domain 1"/>
    <property type="match status" value="1"/>
</dbReference>
<evidence type="ECO:0000259" key="1">
    <source>
        <dbReference type="Pfam" id="PF01396"/>
    </source>
</evidence>
<accession>A0ABY5JJC2</accession>
<dbReference type="Pfam" id="PF10881">
    <property type="entry name" value="DUF2726"/>
    <property type="match status" value="1"/>
</dbReference>
<reference evidence="3 4" key="1">
    <citation type="submission" date="2021-03" db="EMBL/GenBank/DDBJ databases">
        <title>Comparative Genomics and Metabolomics in the genus Turicibacter.</title>
        <authorList>
            <person name="Maki J."/>
            <person name="Looft T."/>
        </authorList>
    </citation>
    <scope>NUCLEOTIDE SEQUENCE [LARGE SCALE GENOMIC DNA]</scope>
    <source>
        <strain evidence="3 4">MMM721</strain>
    </source>
</reference>
<protein>
    <submittedName>
        <fullName evidence="3">DUF2726 domain-containing protein</fullName>
    </submittedName>
</protein>
<keyword evidence="4" id="KW-1185">Reference proteome</keyword>
<dbReference type="InterPro" id="IPR013498">
    <property type="entry name" value="Topo_IA_Znf"/>
</dbReference>
<name>A0ABY5JJC2_9FIRM</name>
<dbReference type="SUPFAM" id="SSF57783">
    <property type="entry name" value="Zinc beta-ribbon"/>
    <property type="match status" value="1"/>
</dbReference>
<evidence type="ECO:0000313" key="4">
    <source>
        <dbReference type="Proteomes" id="UP001058016"/>
    </source>
</evidence>
<organism evidence="3 4">
    <name type="scientific">Turicibacter bilis</name>
    <dbReference type="NCBI Taxonomy" id="2735723"/>
    <lineage>
        <taxon>Bacteria</taxon>
        <taxon>Bacillati</taxon>
        <taxon>Bacillota</taxon>
        <taxon>Erysipelotrichia</taxon>
        <taxon>Erysipelotrichales</taxon>
        <taxon>Turicibacteraceae</taxon>
        <taxon>Turicibacter</taxon>
    </lineage>
</organism>
<dbReference type="InterPro" id="IPR014538">
    <property type="entry name" value="UCP028063_topo_Znf"/>
</dbReference>
<dbReference type="EMBL" id="CP071249">
    <property type="protein sequence ID" value="UUF05560.1"/>
    <property type="molecule type" value="Genomic_DNA"/>
</dbReference>
<evidence type="ECO:0000313" key="3">
    <source>
        <dbReference type="EMBL" id="UUF05560.1"/>
    </source>
</evidence>
<dbReference type="Pfam" id="PF01396">
    <property type="entry name" value="Zn_ribbon_Top1"/>
    <property type="match status" value="1"/>
</dbReference>
<feature type="domain" description="DUF2726" evidence="2">
    <location>
        <begin position="42"/>
        <end position="163"/>
    </location>
</feature>
<dbReference type="RefSeq" id="WP_212725940.1">
    <property type="nucleotide sequence ID" value="NZ_CP071249.1"/>
</dbReference>
<gene>
    <name evidence="3" type="ORF">J0J69_10900</name>
</gene>
<evidence type="ECO:0000259" key="2">
    <source>
        <dbReference type="Pfam" id="PF10881"/>
    </source>
</evidence>
<dbReference type="Proteomes" id="UP001058016">
    <property type="component" value="Chromosome"/>
</dbReference>
<feature type="domain" description="DNA topoisomerase type IA zn finger" evidence="1">
    <location>
        <begin position="183"/>
        <end position="221"/>
    </location>
</feature>